<accession>A0A815QYK3</accession>
<dbReference type="InterPro" id="IPR006561">
    <property type="entry name" value="DZF_dom"/>
</dbReference>
<feature type="domain" description="DZF" evidence="7">
    <location>
        <begin position="224"/>
        <end position="594"/>
    </location>
</feature>
<dbReference type="Pfam" id="PF00035">
    <property type="entry name" value="dsrm"/>
    <property type="match status" value="1"/>
</dbReference>
<dbReference type="SUPFAM" id="SSF54768">
    <property type="entry name" value="dsRNA-binding domain-like"/>
    <property type="match status" value="1"/>
</dbReference>
<dbReference type="Gene3D" id="1.10.1410.40">
    <property type="match status" value="1"/>
</dbReference>
<keyword evidence="2" id="KW-0963">Cytoplasm</keyword>
<dbReference type="SUPFAM" id="SSF57667">
    <property type="entry name" value="beta-beta-alpha zinc fingers"/>
    <property type="match status" value="1"/>
</dbReference>
<keyword evidence="5" id="KW-0694">RNA-binding</keyword>
<evidence type="ECO:0000256" key="1">
    <source>
        <dbReference type="ARBA" id="ARBA00004496"/>
    </source>
</evidence>
<proteinExistence type="predicted"/>
<dbReference type="SMART" id="SM00358">
    <property type="entry name" value="DSRM"/>
    <property type="match status" value="1"/>
</dbReference>
<evidence type="ECO:0000256" key="3">
    <source>
        <dbReference type="ARBA" id="ARBA00022737"/>
    </source>
</evidence>
<name>A0A815QYK3_9BILA</name>
<dbReference type="Gene3D" id="3.30.160.20">
    <property type="match status" value="1"/>
</dbReference>
<dbReference type="PANTHER" id="PTHR45762:SF3">
    <property type="entry name" value="ZINC-FINGER PROTEIN AT 72D, ISOFORM B"/>
    <property type="match status" value="1"/>
</dbReference>
<dbReference type="InterPro" id="IPR036236">
    <property type="entry name" value="Znf_C2H2_sf"/>
</dbReference>
<evidence type="ECO:0000256" key="4">
    <source>
        <dbReference type="ARBA" id="ARBA00023125"/>
    </source>
</evidence>
<comment type="caution">
    <text evidence="9">The sequence shown here is derived from an EMBL/GenBank/DDBJ whole genome shotgun (WGS) entry which is preliminary data.</text>
</comment>
<keyword evidence="3" id="KW-0677">Repeat</keyword>
<evidence type="ECO:0000313" key="8">
    <source>
        <dbReference type="EMBL" id="CAF0999279.1"/>
    </source>
</evidence>
<dbReference type="InterPro" id="IPR014720">
    <property type="entry name" value="dsRBD_dom"/>
</dbReference>
<keyword evidence="10" id="KW-1185">Reference proteome</keyword>
<protein>
    <submittedName>
        <fullName evidence="9">Uncharacterized protein</fullName>
    </submittedName>
</protein>
<dbReference type="Gene3D" id="3.30.460.10">
    <property type="entry name" value="Beta Polymerase, domain 2"/>
    <property type="match status" value="1"/>
</dbReference>
<organism evidence="9 10">
    <name type="scientific">Rotaria sordida</name>
    <dbReference type="NCBI Taxonomy" id="392033"/>
    <lineage>
        <taxon>Eukaryota</taxon>
        <taxon>Metazoa</taxon>
        <taxon>Spiralia</taxon>
        <taxon>Gnathifera</taxon>
        <taxon>Rotifera</taxon>
        <taxon>Eurotatoria</taxon>
        <taxon>Bdelloidea</taxon>
        <taxon>Philodinida</taxon>
        <taxon>Philodinidae</taxon>
        <taxon>Rotaria</taxon>
    </lineage>
</organism>
<dbReference type="CDD" id="cd19857">
    <property type="entry name" value="DSRM_STAU_rpt1"/>
    <property type="match status" value="1"/>
</dbReference>
<keyword evidence="4" id="KW-0238">DNA-binding</keyword>
<dbReference type="Proteomes" id="UP000663870">
    <property type="component" value="Unassembled WGS sequence"/>
</dbReference>
<comment type="subcellular location">
    <subcellularLocation>
        <location evidence="1">Cytoplasm</location>
    </subcellularLocation>
</comment>
<dbReference type="GO" id="GO:0003677">
    <property type="term" value="F:DNA binding"/>
    <property type="evidence" value="ECO:0007669"/>
    <property type="project" value="UniProtKB-KW"/>
</dbReference>
<dbReference type="PANTHER" id="PTHR45762">
    <property type="entry name" value="ZINC FINGER RNA-BINDING PROTEIN"/>
    <property type="match status" value="1"/>
</dbReference>
<evidence type="ECO:0000259" key="6">
    <source>
        <dbReference type="PROSITE" id="PS50137"/>
    </source>
</evidence>
<evidence type="ECO:0000313" key="9">
    <source>
        <dbReference type="EMBL" id="CAF1468869.1"/>
    </source>
</evidence>
<sequence>MNNNGNFINISDPLIMHNQCSPLTKQSYIDQTTQYDQSQNLISNPLLFHDPKSLMQLPKSEKRKQENLICDTCGIEVNSQQMMDAHIRGQKHMKKMKLKTIELANHTSDNIDINQKPVVLSNFESQQNQPSTSSNKKSALQLINELANFNKVTTKYDLIKETGPAHCKQFEVQLTIANEIYTGIGTSIKRAQQVAAEQALINTILKKPEQKQRKLNSSQMIPTREMNSNNSQQQINLINENKFEILLNKKHIEITEYDSTIIALNNFVEDTQRAMKYVSDQMMEQYQLKNIRVVPQLLDSIQLNDIKQIDENSSESFRMLKGVMKISILAMRLYLKTDHEYTLVLICANKPNVTLLNDICRELNITLNKQIISSNEFDSTKQQQQSIRNIYQVQAHIVDGCLTVKSSHLPQHTIRIILTSPVFHSEDFLNHDEKTNEKQIELNPDPTDMLDKNKCLQAAAEIRHSNWFTGCMFNHNYNIIVLRLLRHLQYNNQTPLSYLNLWCLVLLVHKCQTQPINSITKLFRSVFTYLSSGILLPNKLGLGIIDPCEKDPIDVANYLTNEQRSIITTYAQNIERLITFEQFDKIFPLNQQTD</sequence>
<feature type="domain" description="DRBM" evidence="6">
    <location>
        <begin position="138"/>
        <end position="200"/>
    </location>
</feature>
<dbReference type="AlphaFoldDB" id="A0A815QYK3"/>
<dbReference type="Pfam" id="PF20965">
    <property type="entry name" value="DZF_C"/>
    <property type="match status" value="1"/>
</dbReference>
<evidence type="ECO:0000256" key="2">
    <source>
        <dbReference type="ARBA" id="ARBA00022490"/>
    </source>
</evidence>
<evidence type="ECO:0000256" key="5">
    <source>
        <dbReference type="PROSITE-ProRule" id="PRU00266"/>
    </source>
</evidence>
<dbReference type="EMBL" id="CAJNOL010002156">
    <property type="protein sequence ID" value="CAF1468869.1"/>
    <property type="molecule type" value="Genomic_DNA"/>
</dbReference>
<dbReference type="GO" id="GO:0003725">
    <property type="term" value="F:double-stranded RNA binding"/>
    <property type="evidence" value="ECO:0007669"/>
    <property type="project" value="TreeGrafter"/>
</dbReference>
<dbReference type="GO" id="GO:0003727">
    <property type="term" value="F:single-stranded RNA binding"/>
    <property type="evidence" value="ECO:0007669"/>
    <property type="project" value="TreeGrafter"/>
</dbReference>
<dbReference type="PROSITE" id="PS00028">
    <property type="entry name" value="ZINC_FINGER_C2H2_1"/>
    <property type="match status" value="1"/>
</dbReference>
<dbReference type="GO" id="GO:0005737">
    <property type="term" value="C:cytoplasm"/>
    <property type="evidence" value="ECO:0007669"/>
    <property type="project" value="UniProtKB-SubCell"/>
</dbReference>
<dbReference type="InterPro" id="IPR049401">
    <property type="entry name" value="DZF_dom_N"/>
</dbReference>
<dbReference type="InterPro" id="IPR049402">
    <property type="entry name" value="DZF_dom_C"/>
</dbReference>
<dbReference type="SMART" id="SM00572">
    <property type="entry name" value="DZF"/>
    <property type="match status" value="1"/>
</dbReference>
<dbReference type="InterPro" id="IPR013087">
    <property type="entry name" value="Znf_C2H2_type"/>
</dbReference>
<dbReference type="Gene3D" id="3.30.160.60">
    <property type="entry name" value="Classic Zinc Finger"/>
    <property type="match status" value="1"/>
</dbReference>
<dbReference type="Proteomes" id="UP000663854">
    <property type="component" value="Unassembled WGS sequence"/>
</dbReference>
<reference evidence="9" key="1">
    <citation type="submission" date="2021-02" db="EMBL/GenBank/DDBJ databases">
        <authorList>
            <person name="Nowell W R."/>
        </authorList>
    </citation>
    <scope>NUCLEOTIDE SEQUENCE</scope>
</reference>
<dbReference type="GO" id="GO:0071011">
    <property type="term" value="C:precatalytic spliceosome"/>
    <property type="evidence" value="ECO:0007669"/>
    <property type="project" value="TreeGrafter"/>
</dbReference>
<dbReference type="EMBL" id="CAJNOH010000321">
    <property type="protein sequence ID" value="CAF0999279.1"/>
    <property type="molecule type" value="Genomic_DNA"/>
</dbReference>
<dbReference type="Pfam" id="PF12874">
    <property type="entry name" value="zf-met"/>
    <property type="match status" value="1"/>
</dbReference>
<dbReference type="Pfam" id="PF07528">
    <property type="entry name" value="DZF_N"/>
    <property type="match status" value="1"/>
</dbReference>
<dbReference type="PROSITE" id="PS50137">
    <property type="entry name" value="DS_RBD"/>
    <property type="match status" value="1"/>
</dbReference>
<gene>
    <name evidence="9" type="ORF">JXQ802_LOCUS38613</name>
    <name evidence="8" type="ORF">PYM288_LOCUS14519</name>
</gene>
<evidence type="ECO:0000313" key="10">
    <source>
        <dbReference type="Proteomes" id="UP000663870"/>
    </source>
</evidence>
<dbReference type="InterPro" id="IPR043519">
    <property type="entry name" value="NT_sf"/>
</dbReference>
<evidence type="ECO:0000259" key="7">
    <source>
        <dbReference type="PROSITE" id="PS51703"/>
    </source>
</evidence>
<dbReference type="PROSITE" id="PS51703">
    <property type="entry name" value="DZF"/>
    <property type="match status" value="1"/>
</dbReference>